<keyword evidence="1" id="KW-1185">Reference proteome</keyword>
<proteinExistence type="predicted"/>
<evidence type="ECO:0000313" key="1">
    <source>
        <dbReference type="Proteomes" id="UP000492821"/>
    </source>
</evidence>
<name>A0A7E4UQ79_PANRE</name>
<accession>A0A7E4UQ79</accession>
<dbReference type="WBParaSite" id="Pan_g11165.t1">
    <property type="protein sequence ID" value="Pan_g11165.t1"/>
    <property type="gene ID" value="Pan_g11165"/>
</dbReference>
<reference evidence="2" key="2">
    <citation type="submission" date="2020-10" db="UniProtKB">
        <authorList>
            <consortium name="WormBaseParasite"/>
        </authorList>
    </citation>
    <scope>IDENTIFICATION</scope>
</reference>
<organism evidence="1 2">
    <name type="scientific">Panagrellus redivivus</name>
    <name type="common">Microworm</name>
    <dbReference type="NCBI Taxonomy" id="6233"/>
    <lineage>
        <taxon>Eukaryota</taxon>
        <taxon>Metazoa</taxon>
        <taxon>Ecdysozoa</taxon>
        <taxon>Nematoda</taxon>
        <taxon>Chromadorea</taxon>
        <taxon>Rhabditida</taxon>
        <taxon>Tylenchina</taxon>
        <taxon>Panagrolaimomorpha</taxon>
        <taxon>Panagrolaimoidea</taxon>
        <taxon>Panagrolaimidae</taxon>
        <taxon>Panagrellus</taxon>
    </lineage>
</organism>
<evidence type="ECO:0000313" key="2">
    <source>
        <dbReference type="WBParaSite" id="Pan_g11165.t1"/>
    </source>
</evidence>
<protein>
    <submittedName>
        <fullName evidence="2">Uncharacterized protein</fullName>
    </submittedName>
</protein>
<reference evidence="1" key="1">
    <citation type="journal article" date="2013" name="Genetics">
        <title>The draft genome and transcriptome of Panagrellus redivivus are shaped by the harsh demands of a free-living lifestyle.</title>
        <authorList>
            <person name="Srinivasan J."/>
            <person name="Dillman A.R."/>
            <person name="Macchietto M.G."/>
            <person name="Heikkinen L."/>
            <person name="Lakso M."/>
            <person name="Fracchia K.M."/>
            <person name="Antoshechkin I."/>
            <person name="Mortazavi A."/>
            <person name="Wong G."/>
            <person name="Sternberg P.W."/>
        </authorList>
    </citation>
    <scope>NUCLEOTIDE SEQUENCE [LARGE SCALE GENOMIC DNA]</scope>
    <source>
        <strain evidence="1">MT8872</strain>
    </source>
</reference>
<dbReference type="AlphaFoldDB" id="A0A7E4UQ79"/>
<dbReference type="Proteomes" id="UP000492821">
    <property type="component" value="Unassembled WGS sequence"/>
</dbReference>
<sequence length="102" mass="12121">MPFPLEKLPYGFRQRLRELATPAEVYAIQIAAPNYYGLQPIQKVKQVIEMNFQLFCLNLNLWPIKDAVNFIYHNFQQNYLCNFIIEHKNNQKVEKDKLHPGL</sequence>